<comment type="similarity">
    <text evidence="1">Belongs to the LysR transcriptional regulatory family.</text>
</comment>
<dbReference type="GO" id="GO:0003677">
    <property type="term" value="F:DNA binding"/>
    <property type="evidence" value="ECO:0007669"/>
    <property type="project" value="UniProtKB-KW"/>
</dbReference>
<dbReference type="InterPro" id="IPR000847">
    <property type="entry name" value="LysR_HTH_N"/>
</dbReference>
<dbReference type="InterPro" id="IPR005119">
    <property type="entry name" value="LysR_subst-bd"/>
</dbReference>
<dbReference type="FunFam" id="1.10.10.10:FF:000001">
    <property type="entry name" value="LysR family transcriptional regulator"/>
    <property type="match status" value="1"/>
</dbReference>
<keyword evidence="3" id="KW-0238">DNA-binding</keyword>
<accession>A0A1H6CQ56</accession>
<evidence type="ECO:0000256" key="4">
    <source>
        <dbReference type="ARBA" id="ARBA00023163"/>
    </source>
</evidence>
<proteinExistence type="inferred from homology"/>
<dbReference type="InterPro" id="IPR050950">
    <property type="entry name" value="HTH-type_LysR_regulators"/>
</dbReference>
<keyword evidence="7" id="KW-1185">Reference proteome</keyword>
<dbReference type="PROSITE" id="PS50931">
    <property type="entry name" value="HTH_LYSR"/>
    <property type="match status" value="1"/>
</dbReference>
<dbReference type="SUPFAM" id="SSF46785">
    <property type="entry name" value="Winged helix' DNA-binding domain"/>
    <property type="match status" value="1"/>
</dbReference>
<evidence type="ECO:0000256" key="2">
    <source>
        <dbReference type="ARBA" id="ARBA00023015"/>
    </source>
</evidence>
<sequence length="292" mass="32287">MRYVQLRAFHHVAIAGGFSRAAHDLHLSQPAISDQVRKLEEEYDVLLFSRQHKQVALTPMGERLLAMTHRLFDAESDALDLLSESRALRTGQLRLVADSVHHVLHVVSAFRERYPGVQMTIWTGNTETGVAQLMSYEADIAVLGDVAPSRDFETISLNATPIIAFVTAEHPVAVRASLSFADLADLPLVMRERGSRTRRMLEQRAAENGVTLRFAIEVEGREAVRDVVATGAGIGFVSEAEFVPGQGLTRIPLSGPPILMEEALICLRDRRESKTIKAFLDIARDLRERGGG</sequence>
<keyword evidence="4" id="KW-0804">Transcription</keyword>
<dbReference type="PANTHER" id="PTHR30419">
    <property type="entry name" value="HTH-TYPE TRANSCRIPTIONAL REGULATOR YBHD"/>
    <property type="match status" value="1"/>
</dbReference>
<reference evidence="6 7" key="1">
    <citation type="submission" date="2016-10" db="EMBL/GenBank/DDBJ databases">
        <authorList>
            <person name="de Groot N.N."/>
        </authorList>
    </citation>
    <scope>NUCLEOTIDE SEQUENCE [LARGE SCALE GENOMIC DNA]</scope>
    <source>
        <strain evidence="6 7">DSM 26656</strain>
    </source>
</reference>
<evidence type="ECO:0000256" key="1">
    <source>
        <dbReference type="ARBA" id="ARBA00009437"/>
    </source>
</evidence>
<keyword evidence="2" id="KW-0805">Transcription regulation</keyword>
<dbReference type="Pfam" id="PF00126">
    <property type="entry name" value="HTH_1"/>
    <property type="match status" value="1"/>
</dbReference>
<dbReference type="Pfam" id="PF03466">
    <property type="entry name" value="LysR_substrate"/>
    <property type="match status" value="1"/>
</dbReference>
<dbReference type="InterPro" id="IPR036390">
    <property type="entry name" value="WH_DNA-bd_sf"/>
</dbReference>
<protein>
    <submittedName>
        <fullName evidence="6">Aminoethylphosphonate catabolism associated LysR family transcriptional regulator</fullName>
    </submittedName>
</protein>
<dbReference type="InterPro" id="IPR036388">
    <property type="entry name" value="WH-like_DNA-bd_sf"/>
</dbReference>
<dbReference type="CDD" id="cd05466">
    <property type="entry name" value="PBP2_LTTR_substrate"/>
    <property type="match status" value="1"/>
</dbReference>
<gene>
    <name evidence="6" type="ORF">SAMN04488115_111150</name>
</gene>
<dbReference type="GO" id="GO:0003700">
    <property type="term" value="F:DNA-binding transcription factor activity"/>
    <property type="evidence" value="ECO:0007669"/>
    <property type="project" value="InterPro"/>
</dbReference>
<dbReference type="SUPFAM" id="SSF53850">
    <property type="entry name" value="Periplasmic binding protein-like II"/>
    <property type="match status" value="1"/>
</dbReference>
<evidence type="ECO:0000259" key="5">
    <source>
        <dbReference type="PROSITE" id="PS50931"/>
    </source>
</evidence>
<dbReference type="EMBL" id="FNUY01000011">
    <property type="protein sequence ID" value="SEG74873.1"/>
    <property type="molecule type" value="Genomic_DNA"/>
</dbReference>
<name>A0A1H6CQ56_9HYPH</name>
<evidence type="ECO:0000313" key="6">
    <source>
        <dbReference type="EMBL" id="SEG74873.1"/>
    </source>
</evidence>
<dbReference type="OrthoDB" id="9803735at2"/>
<dbReference type="GO" id="GO:0005829">
    <property type="term" value="C:cytosol"/>
    <property type="evidence" value="ECO:0007669"/>
    <property type="project" value="TreeGrafter"/>
</dbReference>
<evidence type="ECO:0000256" key="3">
    <source>
        <dbReference type="ARBA" id="ARBA00023125"/>
    </source>
</evidence>
<dbReference type="Gene3D" id="3.40.190.290">
    <property type="match status" value="1"/>
</dbReference>
<dbReference type="Gene3D" id="1.10.10.10">
    <property type="entry name" value="Winged helix-like DNA-binding domain superfamily/Winged helix DNA-binding domain"/>
    <property type="match status" value="1"/>
</dbReference>
<dbReference type="AlphaFoldDB" id="A0A1H6CQ56"/>
<organism evidence="6 7">
    <name type="scientific">Bosea lathyri</name>
    <dbReference type="NCBI Taxonomy" id="1036778"/>
    <lineage>
        <taxon>Bacteria</taxon>
        <taxon>Pseudomonadati</taxon>
        <taxon>Pseudomonadota</taxon>
        <taxon>Alphaproteobacteria</taxon>
        <taxon>Hyphomicrobiales</taxon>
        <taxon>Boseaceae</taxon>
        <taxon>Bosea</taxon>
    </lineage>
</organism>
<dbReference type="RefSeq" id="WP_103874840.1">
    <property type="nucleotide sequence ID" value="NZ_FNUY01000011.1"/>
</dbReference>
<evidence type="ECO:0000313" key="7">
    <source>
        <dbReference type="Proteomes" id="UP000236743"/>
    </source>
</evidence>
<dbReference type="PRINTS" id="PR00039">
    <property type="entry name" value="HTHLYSR"/>
</dbReference>
<dbReference type="Proteomes" id="UP000236743">
    <property type="component" value="Unassembled WGS sequence"/>
</dbReference>
<feature type="domain" description="HTH lysR-type" evidence="5">
    <location>
        <begin position="1"/>
        <end position="58"/>
    </location>
</feature>